<evidence type="ECO:0000313" key="2">
    <source>
        <dbReference type="Proteomes" id="UP001497700"/>
    </source>
</evidence>
<dbReference type="EMBL" id="MU393502">
    <property type="protein sequence ID" value="KAI4863527.1"/>
    <property type="molecule type" value="Genomic_DNA"/>
</dbReference>
<proteinExistence type="predicted"/>
<organism evidence="1 2">
    <name type="scientific">Hypoxylon rubiginosum</name>
    <dbReference type="NCBI Taxonomy" id="110542"/>
    <lineage>
        <taxon>Eukaryota</taxon>
        <taxon>Fungi</taxon>
        <taxon>Dikarya</taxon>
        <taxon>Ascomycota</taxon>
        <taxon>Pezizomycotina</taxon>
        <taxon>Sordariomycetes</taxon>
        <taxon>Xylariomycetidae</taxon>
        <taxon>Xylariales</taxon>
        <taxon>Hypoxylaceae</taxon>
        <taxon>Hypoxylon</taxon>
    </lineage>
</organism>
<protein>
    <submittedName>
        <fullName evidence="1">Uncharacterized protein</fullName>
    </submittedName>
</protein>
<reference evidence="1 2" key="1">
    <citation type="journal article" date="2022" name="New Phytol.">
        <title>Ecological generalism drives hyperdiversity of secondary metabolite gene clusters in xylarialean endophytes.</title>
        <authorList>
            <person name="Franco M.E.E."/>
            <person name="Wisecaver J.H."/>
            <person name="Arnold A.E."/>
            <person name="Ju Y.M."/>
            <person name="Slot J.C."/>
            <person name="Ahrendt S."/>
            <person name="Moore L.P."/>
            <person name="Eastman K.E."/>
            <person name="Scott K."/>
            <person name="Konkel Z."/>
            <person name="Mondo S.J."/>
            <person name="Kuo A."/>
            <person name="Hayes R.D."/>
            <person name="Haridas S."/>
            <person name="Andreopoulos B."/>
            <person name="Riley R."/>
            <person name="LaButti K."/>
            <person name="Pangilinan J."/>
            <person name="Lipzen A."/>
            <person name="Amirebrahimi M."/>
            <person name="Yan J."/>
            <person name="Adam C."/>
            <person name="Keymanesh K."/>
            <person name="Ng V."/>
            <person name="Louie K."/>
            <person name="Northen T."/>
            <person name="Drula E."/>
            <person name="Henrissat B."/>
            <person name="Hsieh H.M."/>
            <person name="Youens-Clark K."/>
            <person name="Lutzoni F."/>
            <person name="Miadlikowska J."/>
            <person name="Eastwood D.C."/>
            <person name="Hamelin R.C."/>
            <person name="Grigoriev I.V."/>
            <person name="U'Ren J.M."/>
        </authorList>
    </citation>
    <scope>NUCLEOTIDE SEQUENCE [LARGE SCALE GENOMIC DNA]</scope>
    <source>
        <strain evidence="1 2">CBS 119005</strain>
    </source>
</reference>
<keyword evidence="2" id="KW-1185">Reference proteome</keyword>
<evidence type="ECO:0000313" key="1">
    <source>
        <dbReference type="EMBL" id="KAI4863527.1"/>
    </source>
</evidence>
<accession>A0ACB9YVW1</accession>
<name>A0ACB9YVW1_9PEZI</name>
<sequence>MSGTLVGAQNRSTGNIDRITPRPEDPTTLRMPSSEQSELLATPCVTCREHHLKCDRSVPRCGRCVRAGRECKLGFKFKPSKGSFTRDQRWLKPPRTLIYIDETRGLSNGNATDDISQYDIPVDETHASDQRSSSSSATPPVSAHPPQHDDARNRPPVIVQGQPLPRDNGVFENERISASEVHIRREALEAKSTEPYDMRVRSTTYIPPPRNPLADNFPNIPNLPLKSRTEAVLFRHYIQKLAICLDLCDPLRHFELVVPERAGECHTLLNAIFAIAARHLSHTTDFDPLASNRYHDECLKYLIPMLNHASTVSDENMFAATIILRMLEEMDVPTTGQDNYSHLLGIHAFVNVGDQYMVPGSLSAASFWVGLRQEIYIAVITQQPVKLSLDHYVVDRSFEPTDDYTWSNRAIVLLADVLNFCFGGNPSTPSHWTALDEATLRWSTTRPPSFNPFFYRERTSSPAFPEVWHGSSCHVIGIQHHILAQLFLIQFDPSIPKVGTNRRAAVKQMTHRIEILVRELCGIGVCNQWTPPAMFTACMGIAMFGDQFGERSDQEALLDILKRTEAEHARPTAAIQQQLLRAWGWVPDDDE</sequence>
<gene>
    <name evidence="1" type="ORF">F4820DRAFT_471444</name>
</gene>
<dbReference type="Proteomes" id="UP001497700">
    <property type="component" value="Unassembled WGS sequence"/>
</dbReference>
<comment type="caution">
    <text evidence="1">The sequence shown here is derived from an EMBL/GenBank/DDBJ whole genome shotgun (WGS) entry which is preliminary data.</text>
</comment>